<dbReference type="Proteomes" id="UP000032247">
    <property type="component" value="Unassembled WGS sequence"/>
</dbReference>
<dbReference type="PATRIC" id="fig|1423.173.peg.326"/>
<evidence type="ECO:0000313" key="1">
    <source>
        <dbReference type="EMBL" id="KIU13204.1"/>
    </source>
</evidence>
<dbReference type="EMBL" id="JXBC01000001">
    <property type="protein sequence ID" value="KIU13204.1"/>
    <property type="molecule type" value="Genomic_DNA"/>
</dbReference>
<organism evidence="1 2">
    <name type="scientific">Bacillus subtilis</name>
    <dbReference type="NCBI Taxonomy" id="1423"/>
    <lineage>
        <taxon>Bacteria</taxon>
        <taxon>Bacillati</taxon>
        <taxon>Bacillota</taxon>
        <taxon>Bacilli</taxon>
        <taxon>Bacillales</taxon>
        <taxon>Bacillaceae</taxon>
        <taxon>Bacillus</taxon>
    </lineage>
</organism>
<dbReference type="AlphaFoldDB" id="A0A0D1JKZ5"/>
<comment type="caution">
    <text evidence="1">The sequence shown here is derived from an EMBL/GenBank/DDBJ whole genome shotgun (WGS) entry which is preliminary data.</text>
</comment>
<name>A0A0D1JKZ5_BACIU</name>
<gene>
    <name evidence="1" type="ORF">SC09_Contig17orf00390</name>
</gene>
<accession>A0A0D1JKZ5</accession>
<protein>
    <submittedName>
        <fullName evidence="1">Uncharacterized protein</fullName>
    </submittedName>
</protein>
<sequence length="117" mass="13422">MIQVYKYDNDYIFETPVIINEIGTDEAVNLPKNCTTIAPPDGMFKPQFHPELNEWWEAASEDYILSLEPKKEPSDLDLLKQQNALLIFQLAETQSMAQQQAKMYTDLILSLTQKGVI</sequence>
<reference evidence="1 2" key="1">
    <citation type="submission" date="2014-12" db="EMBL/GenBank/DDBJ databases">
        <title>Comparative genome analysis of Bacillus coagulans HM-08, Clostridium butyricum HM-68, Bacillus subtilis HM-66 and Bacillus licheniformis BL-09.</title>
        <authorList>
            <person name="Zhang H."/>
        </authorList>
    </citation>
    <scope>NUCLEOTIDE SEQUENCE [LARGE SCALE GENOMIC DNA]</scope>
    <source>
        <strain evidence="1 2">HM-66</strain>
    </source>
</reference>
<evidence type="ECO:0000313" key="2">
    <source>
        <dbReference type="Proteomes" id="UP000032247"/>
    </source>
</evidence>
<proteinExistence type="predicted"/>